<reference evidence="1" key="1">
    <citation type="submission" date="2015-11" db="EMBL/GenBank/DDBJ databases">
        <title>De novo transcriptome assembly of four potential Pierce s Disease insect vectors from Arizona vineyards.</title>
        <authorList>
            <person name="Tassone E.E."/>
        </authorList>
    </citation>
    <scope>NUCLEOTIDE SEQUENCE</scope>
</reference>
<name>A0A1B6IB40_9HEMI</name>
<gene>
    <name evidence="1" type="ORF">g.55692</name>
</gene>
<dbReference type="AlphaFoldDB" id="A0A1B6IB40"/>
<sequence>MKSGSHSHIVGSAEGYVYLEGIREAMAACKGLLRSQRGAFLAVLGSAETGKSAFIAEFLRNEASPPIRISATELRAFGVHKLAKLLRRAARVTFREQHK</sequence>
<accession>A0A1B6IB40</accession>
<dbReference type="EMBL" id="GECU01023545">
    <property type="protein sequence ID" value="JAS84161.1"/>
    <property type="molecule type" value="Transcribed_RNA"/>
</dbReference>
<feature type="non-terminal residue" evidence="1">
    <location>
        <position position="99"/>
    </location>
</feature>
<evidence type="ECO:0000313" key="1">
    <source>
        <dbReference type="EMBL" id="JAS84161.1"/>
    </source>
</evidence>
<proteinExistence type="predicted"/>
<organism evidence="1">
    <name type="scientific">Homalodisca liturata</name>
    <dbReference type="NCBI Taxonomy" id="320908"/>
    <lineage>
        <taxon>Eukaryota</taxon>
        <taxon>Metazoa</taxon>
        <taxon>Ecdysozoa</taxon>
        <taxon>Arthropoda</taxon>
        <taxon>Hexapoda</taxon>
        <taxon>Insecta</taxon>
        <taxon>Pterygota</taxon>
        <taxon>Neoptera</taxon>
        <taxon>Paraneoptera</taxon>
        <taxon>Hemiptera</taxon>
        <taxon>Auchenorrhyncha</taxon>
        <taxon>Membracoidea</taxon>
        <taxon>Cicadellidae</taxon>
        <taxon>Cicadellinae</taxon>
        <taxon>Proconiini</taxon>
        <taxon>Homalodisca</taxon>
    </lineage>
</organism>
<protein>
    <submittedName>
        <fullName evidence="1">Uncharacterized protein</fullName>
    </submittedName>
</protein>